<reference evidence="3" key="1">
    <citation type="submission" date="2022-11" db="UniProtKB">
        <authorList>
            <consortium name="WormBaseParasite"/>
        </authorList>
    </citation>
    <scope>IDENTIFICATION</scope>
</reference>
<keyword evidence="2" id="KW-1185">Reference proteome</keyword>
<accession>A0A914DHN8</accession>
<dbReference type="InterPro" id="IPR014001">
    <property type="entry name" value="Helicase_ATP-bd"/>
</dbReference>
<dbReference type="SMART" id="SM00487">
    <property type="entry name" value="DEXDc"/>
    <property type="match status" value="1"/>
</dbReference>
<sequence length="366" mass="41071">MGDREGAGSLMVTAPAPASVRKIEENDPDLTDEEALEAWRITNGQEWAIERILQEVGRSNGALLADDMGVGKTVQGVEVALRGGFERVLFIALPNTHLGWAARITAQSDGRVTARIMDGSESGRAALKAFRAGEKGFFIAGPHYLMAQDYRSVRVVNPAYRPDQSRREDGTVEAPFVFKRYRTTNVRKGAVRGELELRARKEGVIGPDAEPIIATESERIKFFDYYLKKYPLDAVIADEVHVFAANKFNQMRRTIRAIIRDERTFKLFMSGTWFLNDPDNMWSPSRLVWPGINPATGRNYVDSNHDIWRDRFMVREVVTRTDGTAMTTSSGREIKKTAGERVEGGFIATLPCYIRREAADPIPEPE</sequence>
<feature type="domain" description="Helicase ATP-binding" evidence="1">
    <location>
        <begin position="37"/>
        <end position="308"/>
    </location>
</feature>
<evidence type="ECO:0000259" key="1">
    <source>
        <dbReference type="SMART" id="SM00487"/>
    </source>
</evidence>
<dbReference type="Gene3D" id="3.40.50.300">
    <property type="entry name" value="P-loop containing nucleotide triphosphate hydrolases"/>
    <property type="match status" value="1"/>
</dbReference>
<dbReference type="InterPro" id="IPR027417">
    <property type="entry name" value="P-loop_NTPase"/>
</dbReference>
<evidence type="ECO:0000313" key="2">
    <source>
        <dbReference type="Proteomes" id="UP000887540"/>
    </source>
</evidence>
<proteinExistence type="predicted"/>
<organism evidence="2 3">
    <name type="scientific">Acrobeloides nanus</name>
    <dbReference type="NCBI Taxonomy" id="290746"/>
    <lineage>
        <taxon>Eukaryota</taxon>
        <taxon>Metazoa</taxon>
        <taxon>Ecdysozoa</taxon>
        <taxon>Nematoda</taxon>
        <taxon>Chromadorea</taxon>
        <taxon>Rhabditida</taxon>
        <taxon>Tylenchina</taxon>
        <taxon>Cephalobomorpha</taxon>
        <taxon>Cephaloboidea</taxon>
        <taxon>Cephalobidae</taxon>
        <taxon>Acrobeloides</taxon>
    </lineage>
</organism>
<dbReference type="SUPFAM" id="SSF52540">
    <property type="entry name" value="P-loop containing nucleoside triphosphate hydrolases"/>
    <property type="match status" value="1"/>
</dbReference>
<dbReference type="WBParaSite" id="ACRNAN_scaffold25424.g11038.t1">
    <property type="protein sequence ID" value="ACRNAN_scaffold25424.g11038.t1"/>
    <property type="gene ID" value="ACRNAN_scaffold25424.g11038"/>
</dbReference>
<dbReference type="Proteomes" id="UP000887540">
    <property type="component" value="Unplaced"/>
</dbReference>
<dbReference type="AlphaFoldDB" id="A0A914DHN8"/>
<evidence type="ECO:0000313" key="3">
    <source>
        <dbReference type="WBParaSite" id="ACRNAN_scaffold25424.g11038.t1"/>
    </source>
</evidence>
<name>A0A914DHN8_9BILA</name>
<protein>
    <submittedName>
        <fullName evidence="3">Helicase ATP-binding domain-containing protein</fullName>
    </submittedName>
</protein>